<protein>
    <recommendedName>
        <fullName evidence="2">DUF2157 domain-containing protein</fullName>
    </recommendedName>
</protein>
<dbReference type="InterPro" id="IPR025833">
    <property type="entry name" value="GDYXXLXY"/>
</dbReference>
<dbReference type="Proteomes" id="UP000028549">
    <property type="component" value="Unassembled WGS sequence"/>
</dbReference>
<keyword evidence="1" id="KW-1133">Transmembrane helix</keyword>
<feature type="transmembrane region" description="Helical" evidence="1">
    <location>
        <begin position="146"/>
        <end position="163"/>
    </location>
</feature>
<feature type="transmembrane region" description="Helical" evidence="1">
    <location>
        <begin position="444"/>
        <end position="460"/>
    </location>
</feature>
<evidence type="ECO:0000256" key="1">
    <source>
        <dbReference type="SAM" id="Phobius"/>
    </source>
</evidence>
<feature type="transmembrane region" description="Helical" evidence="1">
    <location>
        <begin position="92"/>
        <end position="110"/>
    </location>
</feature>
<dbReference type="OrthoDB" id="4868247at2"/>
<feature type="transmembrane region" description="Helical" evidence="1">
    <location>
        <begin position="66"/>
        <end position="86"/>
    </location>
</feature>
<feature type="transmembrane region" description="Helical" evidence="1">
    <location>
        <begin position="255"/>
        <end position="275"/>
    </location>
</feature>
<feature type="transmembrane region" description="Helical" evidence="1">
    <location>
        <begin position="197"/>
        <end position="215"/>
    </location>
</feature>
<dbReference type="AlphaFoldDB" id="A0A084H2W3"/>
<feature type="transmembrane region" description="Helical" evidence="1">
    <location>
        <begin position="415"/>
        <end position="432"/>
    </location>
</feature>
<feature type="domain" description="DUF2157" evidence="2">
    <location>
        <begin position="11"/>
        <end position="114"/>
    </location>
</feature>
<feature type="transmembrane region" description="Helical" evidence="1">
    <location>
        <begin position="37"/>
        <end position="54"/>
    </location>
</feature>
<dbReference type="Pfam" id="PF14345">
    <property type="entry name" value="GDYXXLXY"/>
    <property type="match status" value="1"/>
</dbReference>
<dbReference type="RefSeq" id="WP_029565460.1">
    <property type="nucleotide sequence ID" value="NZ_JNVC02000001.1"/>
</dbReference>
<feature type="transmembrane region" description="Helical" evidence="1">
    <location>
        <begin position="518"/>
        <end position="535"/>
    </location>
</feature>
<sequence length="714" mass="80062">MKKTIPLGYAASIIFILSGIIFFFASNWGGFERTEKTALAAGIMILFYGGSFLFGKWMKRPDLTRWLLVGGAVSFGAAVALIGQIYNSHADSYLLFVIWLIPSLLLAVITRYQPFAILSYVLFMLSYWFYLYPSSIFLYRTEFEQLLIYLGIVVLNGLVFFLARSLGLKVLEYCAFAVVHLFLIIMSFYYVFETYSLWMNVLFLAVLLLSYFSFMKKAGHQGLTFIGFTMAGIYVLSKYIEMSIRLSDQLGGLSFYFFTILLALIFLGAGIFAAVKAAKQASSDSAAFKVSKNILIVIITFTSSILLSSSLAGLLYLIFESSYALAIVSMVFLILAAVLKTVNPAARYTLYITGFLSALGVLTIMDTAAVYLFLIAGAVILLIEREGFLQFLSYSFVLAVLLNLFSAHFEWTDHFRVILAALSLIQFALLLVPFKPLRKLDSVFLAYGFLLLYPAAFWGTDWRETLVYQILYFGLNLAALVIYQQKEEVFKRNAAWVFFILFLTGLYYDFAWKLLHKSVTFLVIGIVLFAAVRYFDREKRAGESAFSKKRWAMIAAVVLLQLGFTGYQSVANETALKEGTSVILQLEPLDPRSVLQGDYVQLRYEAGRFEGDETMKSGTVVTVKVKKDSTGVFRPEGKPVIGRAADMGEPEQDTVYLTGKYNGYDSVHFGIESFFVEEGTGLELERSAKYAKVIVSRGGNALLKDVKKDLSSLK</sequence>
<dbReference type="EMBL" id="JNVC02000001">
    <property type="protein sequence ID" value="KEZ53925.1"/>
    <property type="molecule type" value="Genomic_DNA"/>
</dbReference>
<comment type="caution">
    <text evidence="3">The sequence shown here is derived from an EMBL/GenBank/DDBJ whole genome shotgun (WGS) entry which is preliminary data.</text>
</comment>
<feature type="transmembrane region" description="Helical" evidence="1">
    <location>
        <begin position="495"/>
        <end position="512"/>
    </location>
</feature>
<dbReference type="InterPro" id="IPR018677">
    <property type="entry name" value="DUF2157"/>
</dbReference>
<feature type="transmembrane region" description="Helical" evidence="1">
    <location>
        <begin position="368"/>
        <end position="384"/>
    </location>
</feature>
<reference evidence="3 4" key="1">
    <citation type="journal article" date="2005" name="Int. J. Syst. Evol. Microbiol.">
        <title>Bacillus cibi sp. nov., isolated from jeotgal, a traditional Korean fermented seafood.</title>
        <authorList>
            <person name="Yoon J.H."/>
            <person name="Lee C.H."/>
            <person name="Oh T.K."/>
        </authorList>
    </citation>
    <scope>NUCLEOTIDE SEQUENCE [LARGE SCALE GENOMIC DNA]</scope>
    <source>
        <strain evidence="3 4">DSM 16189</strain>
    </source>
</reference>
<evidence type="ECO:0000313" key="3">
    <source>
        <dbReference type="EMBL" id="KEZ53925.1"/>
    </source>
</evidence>
<keyword evidence="1" id="KW-0812">Transmembrane</keyword>
<evidence type="ECO:0000259" key="2">
    <source>
        <dbReference type="Pfam" id="PF09925"/>
    </source>
</evidence>
<evidence type="ECO:0000313" key="4">
    <source>
        <dbReference type="Proteomes" id="UP000028549"/>
    </source>
</evidence>
<feature type="transmembrane region" description="Helical" evidence="1">
    <location>
        <begin position="391"/>
        <end position="409"/>
    </location>
</feature>
<feature type="transmembrane region" description="Helical" evidence="1">
    <location>
        <begin position="222"/>
        <end position="240"/>
    </location>
</feature>
<gene>
    <name evidence="3" type="ORF">GS18_0203015</name>
</gene>
<name>A0A084H2W3_METID</name>
<dbReference type="Pfam" id="PF09925">
    <property type="entry name" value="DUF2157"/>
    <property type="match status" value="1"/>
</dbReference>
<keyword evidence="4" id="KW-1185">Reference proteome</keyword>
<feature type="transmembrane region" description="Helical" evidence="1">
    <location>
        <begin position="7"/>
        <end position="25"/>
    </location>
</feature>
<organism evidence="3 4">
    <name type="scientific">Metabacillus indicus</name>
    <name type="common">Bacillus indicus</name>
    <dbReference type="NCBI Taxonomy" id="246786"/>
    <lineage>
        <taxon>Bacteria</taxon>
        <taxon>Bacillati</taxon>
        <taxon>Bacillota</taxon>
        <taxon>Bacilli</taxon>
        <taxon>Bacillales</taxon>
        <taxon>Bacillaceae</taxon>
        <taxon>Metabacillus</taxon>
    </lineage>
</organism>
<feature type="transmembrane region" description="Helical" evidence="1">
    <location>
        <begin position="295"/>
        <end position="317"/>
    </location>
</feature>
<feature type="transmembrane region" description="Helical" evidence="1">
    <location>
        <begin position="117"/>
        <end position="140"/>
    </location>
</feature>
<accession>A0A084H2W3</accession>
<dbReference type="STRING" id="246786.GS18_0203015"/>
<feature type="transmembrane region" description="Helical" evidence="1">
    <location>
        <begin position="323"/>
        <end position="339"/>
    </location>
</feature>
<feature type="transmembrane region" description="Helical" evidence="1">
    <location>
        <begin position="170"/>
        <end position="191"/>
    </location>
</feature>
<feature type="transmembrane region" description="Helical" evidence="1">
    <location>
        <begin position="466"/>
        <end position="483"/>
    </location>
</feature>
<keyword evidence="1" id="KW-0472">Membrane</keyword>
<proteinExistence type="predicted"/>